<sequence length="172" mass="20046">MQLTLYQKHLLTEVSIKAMKILGLPILEVKFEPYMLGFNNAAINSNAYTRTLVFSSVLAKSSNTYADWYQLIAHELIHHKQMEEGRLRTEFGAFDRRMYWEDKDVTEILFAAWDDRDGDSYFVLPWEQEANLSQEGIGMMLKDKIKVDFDKTPSLIYRIKKLIKSKLSRAVA</sequence>
<accession>A0A6J5KX73</accession>
<organism evidence="1">
    <name type="scientific">uncultured Caudovirales phage</name>
    <dbReference type="NCBI Taxonomy" id="2100421"/>
    <lineage>
        <taxon>Viruses</taxon>
        <taxon>Duplodnaviria</taxon>
        <taxon>Heunggongvirae</taxon>
        <taxon>Uroviricota</taxon>
        <taxon>Caudoviricetes</taxon>
        <taxon>Peduoviridae</taxon>
        <taxon>Maltschvirus</taxon>
        <taxon>Maltschvirus maltsch</taxon>
    </lineage>
</organism>
<protein>
    <submittedName>
        <fullName evidence="1">Uncharacterized protein</fullName>
    </submittedName>
</protein>
<reference evidence="1" key="1">
    <citation type="submission" date="2020-04" db="EMBL/GenBank/DDBJ databases">
        <authorList>
            <person name="Chiriac C."/>
            <person name="Salcher M."/>
            <person name="Ghai R."/>
            <person name="Kavagutti S V."/>
        </authorList>
    </citation>
    <scope>NUCLEOTIDE SEQUENCE</scope>
</reference>
<evidence type="ECO:0000313" key="1">
    <source>
        <dbReference type="EMBL" id="CAB4125627.1"/>
    </source>
</evidence>
<name>A0A6J5KX73_9CAUD</name>
<gene>
    <name evidence="1" type="ORF">UFOVP53_185</name>
</gene>
<proteinExistence type="predicted"/>
<dbReference type="EMBL" id="LR796189">
    <property type="protein sequence ID" value="CAB4125627.1"/>
    <property type="molecule type" value="Genomic_DNA"/>
</dbReference>